<evidence type="ECO:0008006" key="4">
    <source>
        <dbReference type="Google" id="ProtNLM"/>
    </source>
</evidence>
<proteinExistence type="predicted"/>
<feature type="region of interest" description="Disordered" evidence="1">
    <location>
        <begin position="131"/>
        <end position="151"/>
    </location>
</feature>
<protein>
    <recommendedName>
        <fullName evidence="4">Replication protein</fullName>
    </recommendedName>
</protein>
<sequence>MTYTDRIEASDTDQIEAVPVIWEVDFDTYNPPVSPSVSREMDIGRGSPFGPVLDVLPSQPLKPAIPPRWTMLKNETWKLYNAMSFLTWQTDLCFNAHITLTAGALGFTDYAEFVSLMPEWHKEMNRCLFDGEEKERKRQQQGRTRQRRSRRGDQIVRHPHYWMSVVECARDHGLHVHALCVVPKSVQAAFEEKTWAWWQKKSPGEVKPNGIAFPKRHASGPKRQYGLQVELFRYIVKTTAEGLTTQDHEGKVWEARKIFRPYPNDCTPVQVEVPQLAQISHRLNSGAQHAAGFRSKFDLGYLDEVYSGWEIGARTQRGKEREMNSLLASLQY</sequence>
<dbReference type="AlphaFoldDB" id="A0A4S8PN16"/>
<dbReference type="EMBL" id="STGU01000023">
    <property type="protein sequence ID" value="THV31072.1"/>
    <property type="molecule type" value="Genomic_DNA"/>
</dbReference>
<evidence type="ECO:0000256" key="1">
    <source>
        <dbReference type="SAM" id="MobiDB-lite"/>
    </source>
</evidence>
<accession>A0A4S8PN16</accession>
<dbReference type="Proteomes" id="UP000307378">
    <property type="component" value="Unassembled WGS sequence"/>
</dbReference>
<evidence type="ECO:0000313" key="2">
    <source>
        <dbReference type="EMBL" id="THV31072.1"/>
    </source>
</evidence>
<dbReference type="RefSeq" id="WP_136543324.1">
    <property type="nucleotide sequence ID" value="NZ_STGU01000023.1"/>
</dbReference>
<gene>
    <name evidence="2" type="ORF">FAA86_22450</name>
</gene>
<feature type="compositionally biased region" description="Basic residues" evidence="1">
    <location>
        <begin position="139"/>
        <end position="150"/>
    </location>
</feature>
<name>A0A4S8PN16_9HYPH</name>
<reference evidence="2 3" key="1">
    <citation type="submission" date="2019-04" db="EMBL/GenBank/DDBJ databases">
        <title>genome sequence of strain W3.</title>
        <authorList>
            <person name="Gao J."/>
            <person name="Sun J."/>
        </authorList>
    </citation>
    <scope>NUCLEOTIDE SEQUENCE [LARGE SCALE GENOMIC DNA]</scope>
    <source>
        <strain evidence="2 3">W3</strain>
    </source>
</reference>
<comment type="caution">
    <text evidence="2">The sequence shown here is derived from an EMBL/GenBank/DDBJ whole genome shotgun (WGS) entry which is preliminary data.</text>
</comment>
<evidence type="ECO:0000313" key="3">
    <source>
        <dbReference type="Proteomes" id="UP000307378"/>
    </source>
</evidence>
<organism evidence="2 3">
    <name type="scientific">Rhizobium rosettiformans W3</name>
    <dbReference type="NCBI Taxonomy" id="538378"/>
    <lineage>
        <taxon>Bacteria</taxon>
        <taxon>Pseudomonadati</taxon>
        <taxon>Pseudomonadota</taxon>
        <taxon>Alphaproteobacteria</taxon>
        <taxon>Hyphomicrobiales</taxon>
        <taxon>Rhizobiaceae</taxon>
        <taxon>Rhizobium/Agrobacterium group</taxon>
        <taxon>Rhizobium</taxon>
    </lineage>
</organism>